<comment type="caution">
    <text evidence="1">The sequence shown here is derived from an EMBL/GenBank/DDBJ whole genome shotgun (WGS) entry which is preliminary data.</text>
</comment>
<proteinExistence type="predicted"/>
<gene>
    <name evidence="1" type="ORF">PoB_006285000</name>
</gene>
<keyword evidence="2" id="KW-1185">Reference proteome</keyword>
<dbReference type="EMBL" id="BLXT01007051">
    <property type="protein sequence ID" value="GFO36345.1"/>
    <property type="molecule type" value="Genomic_DNA"/>
</dbReference>
<evidence type="ECO:0000313" key="2">
    <source>
        <dbReference type="Proteomes" id="UP000735302"/>
    </source>
</evidence>
<reference evidence="1 2" key="1">
    <citation type="journal article" date="2021" name="Elife">
        <title>Chloroplast acquisition without the gene transfer in kleptoplastic sea slugs, Plakobranchus ocellatus.</title>
        <authorList>
            <person name="Maeda T."/>
            <person name="Takahashi S."/>
            <person name="Yoshida T."/>
            <person name="Shimamura S."/>
            <person name="Takaki Y."/>
            <person name="Nagai Y."/>
            <person name="Toyoda A."/>
            <person name="Suzuki Y."/>
            <person name="Arimoto A."/>
            <person name="Ishii H."/>
            <person name="Satoh N."/>
            <person name="Nishiyama T."/>
            <person name="Hasebe M."/>
            <person name="Maruyama T."/>
            <person name="Minagawa J."/>
            <person name="Obokata J."/>
            <person name="Shigenobu S."/>
        </authorList>
    </citation>
    <scope>NUCLEOTIDE SEQUENCE [LARGE SCALE GENOMIC DNA]</scope>
</reference>
<evidence type="ECO:0000313" key="1">
    <source>
        <dbReference type="EMBL" id="GFO36345.1"/>
    </source>
</evidence>
<accession>A0AAV4CWW5</accession>
<sequence length="111" mass="12211">MVQSFITTDTALHLATADQRQVWPQTLKLEPYTRTAQHLDLTYASSFLQEYAGFTKALPMDSVLAGSLQISLSYCPFSHSVFIPVPGLLRPPCSPLPLWDSFKGVGGAVRL</sequence>
<name>A0AAV4CWW5_9GAST</name>
<protein>
    <submittedName>
        <fullName evidence="1">Uncharacterized protein</fullName>
    </submittedName>
</protein>
<organism evidence="1 2">
    <name type="scientific">Plakobranchus ocellatus</name>
    <dbReference type="NCBI Taxonomy" id="259542"/>
    <lineage>
        <taxon>Eukaryota</taxon>
        <taxon>Metazoa</taxon>
        <taxon>Spiralia</taxon>
        <taxon>Lophotrochozoa</taxon>
        <taxon>Mollusca</taxon>
        <taxon>Gastropoda</taxon>
        <taxon>Heterobranchia</taxon>
        <taxon>Euthyneura</taxon>
        <taxon>Panpulmonata</taxon>
        <taxon>Sacoglossa</taxon>
        <taxon>Placobranchoidea</taxon>
        <taxon>Plakobranchidae</taxon>
        <taxon>Plakobranchus</taxon>
    </lineage>
</organism>
<dbReference type="Proteomes" id="UP000735302">
    <property type="component" value="Unassembled WGS sequence"/>
</dbReference>
<dbReference type="AlphaFoldDB" id="A0AAV4CWW5"/>